<feature type="compositionally biased region" description="Basic and acidic residues" evidence="1">
    <location>
        <begin position="189"/>
        <end position="203"/>
    </location>
</feature>
<evidence type="ECO:0000313" key="3">
    <source>
        <dbReference type="Proteomes" id="UP001161247"/>
    </source>
</evidence>
<keyword evidence="3" id="KW-1185">Reference proteome</keyword>
<proteinExistence type="predicted"/>
<dbReference type="PANTHER" id="PTHR33924:SF1">
    <property type="entry name" value="DNA-DIRECTED RNA POLYMERASE SUBUNIT BETA"/>
    <property type="match status" value="1"/>
</dbReference>
<evidence type="ECO:0000256" key="1">
    <source>
        <dbReference type="SAM" id="MobiDB-lite"/>
    </source>
</evidence>
<gene>
    <name evidence="2" type="ORF">OLC1_LOCUS17312</name>
</gene>
<sequence>MDGDKVSGEYKKNRVVLGDVTNQLGKRPFSSISKNVGVQSEEKNGENFNKKELENVGTKVVHADDADRSKRVCLVPPPGNDSSSAKENAVLGVPSIPDENKEPQLLASGPGSSMKEKAVLGVPSISNEIKDSKLDSGLCSSDIRAIVQEVDDSRSSCEDAISMPTCKSDDDCVEVICDSERGRVGSHSDGTHVSENESDDHGVDNFVSSQTGSVDGARFPDSQESKTFGVERCSGPKADGCSNLATNIDLIRSCACSFCTKAGYVWLDLHYQDMKGRLGALKKIQKDASSLVERSFRAKGTDIHAPGSSHPSTNLENDLMVQWRSLFLRMGGIFEREGNQLASNLHSLKDLRDRCKAELEVINQKAPENQ</sequence>
<dbReference type="AlphaFoldDB" id="A0AAV1DRL1"/>
<dbReference type="EMBL" id="OX459123">
    <property type="protein sequence ID" value="CAI9109398.1"/>
    <property type="molecule type" value="Genomic_DNA"/>
</dbReference>
<accession>A0AAV1DRL1</accession>
<evidence type="ECO:0000313" key="2">
    <source>
        <dbReference type="EMBL" id="CAI9109398.1"/>
    </source>
</evidence>
<reference evidence="2" key="1">
    <citation type="submission" date="2023-03" db="EMBL/GenBank/DDBJ databases">
        <authorList>
            <person name="Julca I."/>
        </authorList>
    </citation>
    <scope>NUCLEOTIDE SEQUENCE</scope>
</reference>
<feature type="region of interest" description="Disordered" evidence="1">
    <location>
        <begin position="93"/>
        <end position="115"/>
    </location>
</feature>
<name>A0AAV1DRL1_OLDCO</name>
<dbReference type="Proteomes" id="UP001161247">
    <property type="component" value="Chromosome 6"/>
</dbReference>
<protein>
    <submittedName>
        <fullName evidence="2">OLC1v1009217C4</fullName>
    </submittedName>
</protein>
<dbReference type="PANTHER" id="PTHR33924">
    <property type="entry name" value="CATION-TRANSPORTING ATPASE"/>
    <property type="match status" value="1"/>
</dbReference>
<feature type="region of interest" description="Disordered" evidence="1">
    <location>
        <begin position="183"/>
        <end position="233"/>
    </location>
</feature>
<organism evidence="2 3">
    <name type="scientific">Oldenlandia corymbosa var. corymbosa</name>
    <dbReference type="NCBI Taxonomy" id="529605"/>
    <lineage>
        <taxon>Eukaryota</taxon>
        <taxon>Viridiplantae</taxon>
        <taxon>Streptophyta</taxon>
        <taxon>Embryophyta</taxon>
        <taxon>Tracheophyta</taxon>
        <taxon>Spermatophyta</taxon>
        <taxon>Magnoliopsida</taxon>
        <taxon>eudicotyledons</taxon>
        <taxon>Gunneridae</taxon>
        <taxon>Pentapetalae</taxon>
        <taxon>asterids</taxon>
        <taxon>lamiids</taxon>
        <taxon>Gentianales</taxon>
        <taxon>Rubiaceae</taxon>
        <taxon>Rubioideae</taxon>
        <taxon>Spermacoceae</taxon>
        <taxon>Hedyotis-Oldenlandia complex</taxon>
        <taxon>Oldenlandia</taxon>
    </lineage>
</organism>